<dbReference type="Proteomes" id="UP001168552">
    <property type="component" value="Unassembled WGS sequence"/>
</dbReference>
<keyword evidence="3" id="KW-0443">Lipid metabolism</keyword>
<dbReference type="Pfam" id="PF04336">
    <property type="entry name" value="ACP_PD"/>
    <property type="match status" value="1"/>
</dbReference>
<keyword evidence="5" id="KW-1185">Reference proteome</keyword>
<name>A0ABT8F6G1_9BACT</name>
<evidence type="ECO:0000256" key="2">
    <source>
        <dbReference type="ARBA" id="ARBA00022801"/>
    </source>
</evidence>
<dbReference type="PIRSF" id="PIRSF011489">
    <property type="entry name" value="DUF479"/>
    <property type="match status" value="1"/>
</dbReference>
<evidence type="ECO:0000313" key="5">
    <source>
        <dbReference type="Proteomes" id="UP001168552"/>
    </source>
</evidence>
<gene>
    <name evidence="4" type="ORF">QWY31_10575</name>
</gene>
<organism evidence="4 5">
    <name type="scientific">Shiella aurantiaca</name>
    <dbReference type="NCBI Taxonomy" id="3058365"/>
    <lineage>
        <taxon>Bacteria</taxon>
        <taxon>Pseudomonadati</taxon>
        <taxon>Bacteroidota</taxon>
        <taxon>Cytophagia</taxon>
        <taxon>Cytophagales</taxon>
        <taxon>Shiellaceae</taxon>
        <taxon>Shiella</taxon>
    </lineage>
</organism>
<dbReference type="EMBL" id="JAUHJS010000005">
    <property type="protein sequence ID" value="MDN4165949.1"/>
    <property type="molecule type" value="Genomic_DNA"/>
</dbReference>
<dbReference type="PANTHER" id="PTHR38764:SF1">
    <property type="entry name" value="ACYL CARRIER PROTEIN PHOSPHODIESTERASE"/>
    <property type="match status" value="1"/>
</dbReference>
<comment type="caution">
    <text evidence="4">The sequence shown here is derived from an EMBL/GenBank/DDBJ whole genome shotgun (WGS) entry which is preliminary data.</text>
</comment>
<keyword evidence="2" id="KW-0378">Hydrolase</keyword>
<dbReference type="PANTHER" id="PTHR38764">
    <property type="entry name" value="ACYL CARRIER PROTEIN PHOSPHODIESTERASE"/>
    <property type="match status" value="1"/>
</dbReference>
<sequence length="195" mass="22831">MNFLAHLYLSGNSKALRLGNFIADSVKGGAWHHYPAPIKRGILLHRAIDDFTDSHPTVSKSKEIFREKYRHYAGVIVDIVYDHYLAKNWSDYSAIPLSTYAQSIYQEMEEQLDFMPEKAQYMLPFMIRHNWLEAYAQLAGIQQVLRGMANRTRFDSHMDEATQELKANYQSLQSDFEAFFPQLQEHVRLWLEQNP</sequence>
<dbReference type="InterPro" id="IPR007431">
    <property type="entry name" value="ACP_PD"/>
</dbReference>
<keyword evidence="1" id="KW-0444">Lipid biosynthesis</keyword>
<evidence type="ECO:0000256" key="1">
    <source>
        <dbReference type="ARBA" id="ARBA00022516"/>
    </source>
</evidence>
<reference evidence="4" key="1">
    <citation type="submission" date="2023-06" db="EMBL/GenBank/DDBJ databases">
        <title>Cytophagales bacterium Strain LB-30, isolated from soil.</title>
        <authorList>
            <person name="Liu B."/>
        </authorList>
    </citation>
    <scope>NUCLEOTIDE SEQUENCE</scope>
    <source>
        <strain evidence="4">LB-30</strain>
    </source>
</reference>
<evidence type="ECO:0000256" key="3">
    <source>
        <dbReference type="ARBA" id="ARBA00023098"/>
    </source>
</evidence>
<protein>
    <submittedName>
        <fullName evidence="4">ACP phosphodiesterase</fullName>
    </submittedName>
</protein>
<dbReference type="RefSeq" id="WP_320004485.1">
    <property type="nucleotide sequence ID" value="NZ_JAUHJS010000005.1"/>
</dbReference>
<proteinExistence type="predicted"/>
<accession>A0ABT8F6G1</accession>
<evidence type="ECO:0000313" key="4">
    <source>
        <dbReference type="EMBL" id="MDN4165949.1"/>
    </source>
</evidence>